<keyword evidence="3" id="KW-1185">Reference proteome</keyword>
<evidence type="ECO:0000313" key="3">
    <source>
        <dbReference type="Proteomes" id="UP000069632"/>
    </source>
</evidence>
<gene>
    <name evidence="2" type="ORF">ERS672216_01477</name>
</gene>
<dbReference type="OrthoDB" id="5380073at2"/>
<evidence type="ECO:0000259" key="1">
    <source>
        <dbReference type="Pfam" id="PF00149"/>
    </source>
</evidence>
<proteinExistence type="predicted"/>
<dbReference type="SUPFAM" id="SSF56300">
    <property type="entry name" value="Metallo-dependent phosphatases"/>
    <property type="match status" value="1"/>
</dbReference>
<feature type="domain" description="Calcineurin-like phosphoesterase" evidence="1">
    <location>
        <begin position="4"/>
        <end position="168"/>
    </location>
</feature>
<reference evidence="2 3" key="1">
    <citation type="submission" date="2016-02" db="EMBL/GenBank/DDBJ databases">
        <authorList>
            <consortium name="Pathogen Informatics"/>
        </authorList>
    </citation>
    <scope>NUCLEOTIDE SEQUENCE [LARGE SCALE GENOMIC DNA]</scope>
    <source>
        <strain evidence="2 3">RC20</strain>
    </source>
</reference>
<dbReference type="Gene3D" id="3.60.21.10">
    <property type="match status" value="1"/>
</dbReference>
<dbReference type="Pfam" id="PF00149">
    <property type="entry name" value="Metallophos"/>
    <property type="match status" value="1"/>
</dbReference>
<dbReference type="EMBL" id="FIZP01000009">
    <property type="protein sequence ID" value="CZE48571.1"/>
    <property type="molecule type" value="Genomic_DNA"/>
</dbReference>
<dbReference type="InterPro" id="IPR004843">
    <property type="entry name" value="Calcineurin-like_PHP"/>
</dbReference>
<dbReference type="AlphaFoldDB" id="A0A128EN80"/>
<dbReference type="GO" id="GO:0016787">
    <property type="term" value="F:hydrolase activity"/>
    <property type="evidence" value="ECO:0007669"/>
    <property type="project" value="UniProtKB-KW"/>
</dbReference>
<dbReference type="RefSeq" id="WP_075494043.1">
    <property type="nucleotide sequence ID" value="NZ_CP053844.1"/>
</dbReference>
<sequence length="209" mass="24718">MQNIFFTSDFHFSHKNIVRFSPKFRKKLFWSKDFDFTKSLDEKLINEMDFALISQWNGVVGQNDLVYYLGDFSFKKDKTRKILQSLNGRKIFVQGNHDKQFLSGEFDDLLEKRVDYLEEKFSFTHNGVIENLIIIMSHYPIYEWNGMSRGAVHLHGHIHENDISHILGGRAVNVCWDRWGRILSLNDIFSLTKNAAPREYDDRKEGEIY</sequence>
<name>A0A128EN80_9BACT</name>
<protein>
    <submittedName>
        <fullName evidence="2">Predicted phosphoesterase or phosphohydrolase</fullName>
    </submittedName>
</protein>
<organism evidence="2 3">
    <name type="scientific">Campylobacter geochelonis</name>
    <dbReference type="NCBI Taxonomy" id="1780362"/>
    <lineage>
        <taxon>Bacteria</taxon>
        <taxon>Pseudomonadati</taxon>
        <taxon>Campylobacterota</taxon>
        <taxon>Epsilonproteobacteria</taxon>
        <taxon>Campylobacterales</taxon>
        <taxon>Campylobacteraceae</taxon>
        <taxon>Campylobacter</taxon>
    </lineage>
</organism>
<dbReference type="InterPro" id="IPR029052">
    <property type="entry name" value="Metallo-depent_PP-like"/>
</dbReference>
<dbReference type="Proteomes" id="UP000069632">
    <property type="component" value="Unassembled WGS sequence"/>
</dbReference>
<evidence type="ECO:0000313" key="2">
    <source>
        <dbReference type="EMBL" id="CZE48571.1"/>
    </source>
</evidence>
<accession>A0A128EN80</accession>
<keyword evidence="2" id="KW-0378">Hydrolase</keyword>